<dbReference type="InterPro" id="IPR038375">
    <property type="entry name" value="NDUFAF7_sf"/>
</dbReference>
<gene>
    <name evidence="3" type="ORF">THIOM_000725</name>
</gene>
<name>A0A176S5U0_9GAMM</name>
<dbReference type="EMBL" id="LUTY01000363">
    <property type="protein sequence ID" value="OAD23443.1"/>
    <property type="molecule type" value="Genomic_DNA"/>
</dbReference>
<comment type="caution">
    <text evidence="3">The sequence shown here is derived from an EMBL/GenBank/DDBJ whole genome shotgun (WGS) entry which is preliminary data.</text>
</comment>
<accession>A0A176S5U0</accession>
<keyword evidence="4" id="KW-1185">Reference proteome</keyword>
<reference evidence="3 4" key="1">
    <citation type="submission" date="2016-05" db="EMBL/GenBank/DDBJ databases">
        <title>Single-cell genome of chain-forming Candidatus Thiomargarita nelsonii and comparison to other large sulfur-oxidizing bacteria.</title>
        <authorList>
            <person name="Winkel M."/>
            <person name="Salman V."/>
            <person name="Woyke T."/>
            <person name="Schulz-Vogt H."/>
            <person name="Richter M."/>
            <person name="Flood B."/>
            <person name="Bailey J."/>
            <person name="Amann R."/>
            <person name="Mussmann M."/>
        </authorList>
    </citation>
    <scope>NUCLEOTIDE SEQUENCE [LARGE SCALE GENOMIC DNA]</scope>
    <source>
        <strain evidence="3 4">THI036</strain>
    </source>
</reference>
<evidence type="ECO:0000256" key="1">
    <source>
        <dbReference type="ARBA" id="ARBA00022603"/>
    </source>
</evidence>
<organism evidence="3 4">
    <name type="scientific">Candidatus Thiomargarita nelsonii</name>
    <dbReference type="NCBI Taxonomy" id="1003181"/>
    <lineage>
        <taxon>Bacteria</taxon>
        <taxon>Pseudomonadati</taxon>
        <taxon>Pseudomonadota</taxon>
        <taxon>Gammaproteobacteria</taxon>
        <taxon>Thiotrichales</taxon>
        <taxon>Thiotrichaceae</taxon>
        <taxon>Thiomargarita</taxon>
    </lineage>
</organism>
<proteinExistence type="predicted"/>
<keyword evidence="1" id="KW-0489">Methyltransferase</keyword>
<evidence type="ECO:0000313" key="3">
    <source>
        <dbReference type="EMBL" id="OAD23443.1"/>
    </source>
</evidence>
<dbReference type="Proteomes" id="UP000076962">
    <property type="component" value="Unassembled WGS sequence"/>
</dbReference>
<keyword evidence="2" id="KW-0808">Transferase</keyword>
<dbReference type="AlphaFoldDB" id="A0A176S5U0"/>
<dbReference type="Gene3D" id="3.40.50.12710">
    <property type="match status" value="1"/>
</dbReference>
<dbReference type="SUPFAM" id="SSF53335">
    <property type="entry name" value="S-adenosyl-L-methionine-dependent methyltransferases"/>
    <property type="match status" value="1"/>
</dbReference>
<protein>
    <submittedName>
        <fullName evidence="3">Protein containing DUF185</fullName>
    </submittedName>
</protein>
<dbReference type="InterPro" id="IPR029063">
    <property type="entry name" value="SAM-dependent_MTases_sf"/>
</dbReference>
<dbReference type="GO" id="GO:0035243">
    <property type="term" value="F:protein-arginine omega-N symmetric methyltransferase activity"/>
    <property type="evidence" value="ECO:0007669"/>
    <property type="project" value="TreeGrafter"/>
</dbReference>
<dbReference type="PANTHER" id="PTHR12049">
    <property type="entry name" value="PROTEIN ARGININE METHYLTRANSFERASE NDUFAF7, MITOCHONDRIAL"/>
    <property type="match status" value="1"/>
</dbReference>
<dbReference type="GO" id="GO:0032259">
    <property type="term" value="P:methylation"/>
    <property type="evidence" value="ECO:0007669"/>
    <property type="project" value="UniProtKB-KW"/>
</dbReference>
<evidence type="ECO:0000256" key="2">
    <source>
        <dbReference type="ARBA" id="ARBA00022679"/>
    </source>
</evidence>
<evidence type="ECO:0000313" key="4">
    <source>
        <dbReference type="Proteomes" id="UP000076962"/>
    </source>
</evidence>
<dbReference type="InterPro" id="IPR003788">
    <property type="entry name" value="NDUFAF7"/>
</dbReference>
<dbReference type="PATRIC" id="fig|1003181.4.peg.1085"/>
<dbReference type="PANTHER" id="PTHR12049:SF7">
    <property type="entry name" value="PROTEIN ARGININE METHYLTRANSFERASE NDUFAF7, MITOCHONDRIAL"/>
    <property type="match status" value="1"/>
</dbReference>
<dbReference type="Pfam" id="PF02636">
    <property type="entry name" value="Methyltransf_28"/>
    <property type="match status" value="1"/>
</dbReference>
<sequence length="184" mass="20372">MPTRDDALQAAVESLRPTLPVGYVSEMNFALPAWIQSVAEILASGMVLLIDYGFPSREYYHPQRDQGTLMCHYRHHAHSEPLILVGLQDITAHVNFTAVAQAAHAAGLHVSGYTHQAHFLLASGLPELLSALEPNDSKNYLQQTQQAKTLILPSEMGELFKVMALTRNLDISLLGFARDERARL</sequence>